<sequence>MDKHQELEEKKRQLKELRERRRNHEGYVHLLHSVQALDNPMVSVSIQTDASEELESSSVRAESKNEIITYEKGIQVDLMEEFQELPSSVLAPAQFTSKEPPEPIKELQLQEKAPSLPELIKLDPLVVEDQQNSIHNKSFSILEVLKESGHATLTSSSNSDFQFEHALTWDSKIMRDTESSTVCVSLDWHEQLMVVVFRSTPLQKFSTIAISWSHVRVFKWDTDQLIDSIDFRSQTLLAARFLRRKVKSNVISILLTTHTGKTMLYELTCTGGDRSKTIIRNLLIKNYHAHAIYAFDEYVDVPLGKERFLVASTNGVISELSSLDLSTYKDATANTQPIAQVVVQPPRASEICDLDKSRNEEGNEEPEEARLQCFTDHLLRVALSDELAITSLTISPSNQDMLYLGTEDGGIYRIMLTEIDNNKIKISRENHGFLPSESAPAFHSSHVVALAYNTQELLLSASLDWTCCLWDPKNNCKLSSLDVGTPVLAVQWLEDNRSAILTCDAFLVVSWQISSYVDRHTRLQRFRCTAPPLIQSQLTSEDAQVQYFTCFKAFPAAASNVVAIGSNTSFVKFYHVPNVEEVLANG</sequence>
<proteinExistence type="predicted"/>
<dbReference type="GO" id="GO:0045504">
    <property type="term" value="F:dynein heavy chain binding"/>
    <property type="evidence" value="ECO:0007669"/>
    <property type="project" value="TreeGrafter"/>
</dbReference>
<keyword evidence="2" id="KW-0853">WD repeat</keyword>
<evidence type="ECO:0000256" key="1">
    <source>
        <dbReference type="ARBA" id="ARBA00022490"/>
    </source>
</evidence>
<dbReference type="EMBL" id="HG316454">
    <property type="protein sequence ID" value="CDF87641.1"/>
    <property type="molecule type" value="Genomic_DNA"/>
</dbReference>
<organism evidence="5 6">
    <name type="scientific">Zygosaccharomyces bailii (strain CLIB 213 / ATCC 58445 / CBS 680 / BCRC 21525 / NBRC 1098 / NCYC 1416 / NRRL Y-2227)</name>
    <dbReference type="NCBI Taxonomy" id="1333698"/>
    <lineage>
        <taxon>Eukaryota</taxon>
        <taxon>Fungi</taxon>
        <taxon>Dikarya</taxon>
        <taxon>Ascomycota</taxon>
        <taxon>Saccharomycotina</taxon>
        <taxon>Saccharomycetes</taxon>
        <taxon>Saccharomycetales</taxon>
        <taxon>Saccharomycetaceae</taxon>
        <taxon>Zygosaccharomyces</taxon>
    </lineage>
</organism>
<evidence type="ECO:0000256" key="3">
    <source>
        <dbReference type="ARBA" id="ARBA00022737"/>
    </source>
</evidence>
<dbReference type="InterPro" id="IPR036322">
    <property type="entry name" value="WD40_repeat_dom_sf"/>
</dbReference>
<gene>
    <name evidence="5" type="ORF">BN860_11122g</name>
</gene>
<dbReference type="SUPFAM" id="SSF50978">
    <property type="entry name" value="WD40 repeat-like"/>
    <property type="match status" value="1"/>
</dbReference>
<keyword evidence="6" id="KW-1185">Reference proteome</keyword>
<accession>A0A8J2X8B2</accession>
<dbReference type="InterPro" id="IPR050687">
    <property type="entry name" value="Dynein_IC"/>
</dbReference>
<dbReference type="Proteomes" id="UP000019375">
    <property type="component" value="Unassembled WGS sequence"/>
</dbReference>
<dbReference type="AlphaFoldDB" id="A0A8J2X8B2"/>
<feature type="region of interest" description="Disordered" evidence="4">
    <location>
        <begin position="1"/>
        <end position="22"/>
    </location>
</feature>
<dbReference type="OrthoDB" id="366230at2759"/>
<evidence type="ECO:0000256" key="2">
    <source>
        <dbReference type="ARBA" id="ARBA00022574"/>
    </source>
</evidence>
<dbReference type="Gene3D" id="2.130.10.10">
    <property type="entry name" value="YVTN repeat-like/Quinoprotein amine dehydrogenase"/>
    <property type="match status" value="1"/>
</dbReference>
<evidence type="ECO:0000313" key="5">
    <source>
        <dbReference type="EMBL" id="CDF87641.1"/>
    </source>
</evidence>
<evidence type="ECO:0000313" key="6">
    <source>
        <dbReference type="Proteomes" id="UP000019375"/>
    </source>
</evidence>
<dbReference type="GO" id="GO:0005868">
    <property type="term" value="C:cytoplasmic dynein complex"/>
    <property type="evidence" value="ECO:0007669"/>
    <property type="project" value="TreeGrafter"/>
</dbReference>
<protein>
    <submittedName>
        <fullName evidence="5">BN860_11122g1_1</fullName>
    </submittedName>
</protein>
<name>A0A8J2X8B2_ZYGB2</name>
<keyword evidence="3" id="KW-0677">Repeat</keyword>
<dbReference type="PANTHER" id="PTHR12442">
    <property type="entry name" value="DYNEIN INTERMEDIATE CHAIN"/>
    <property type="match status" value="1"/>
</dbReference>
<dbReference type="PANTHER" id="PTHR12442:SF22">
    <property type="entry name" value="CYTOPLASMIC DYNEIN 1 INTERMEDIATE CHAIN-RELATED"/>
    <property type="match status" value="1"/>
</dbReference>
<keyword evidence="1" id="KW-0963">Cytoplasm</keyword>
<reference evidence="6" key="1">
    <citation type="journal article" date="2013" name="Genome Announc.">
        <title>Genome sequence of the food spoilage yeast Zygosaccharomyces bailii CLIB 213(T).</title>
        <authorList>
            <person name="Galeote V."/>
            <person name="Bigey F."/>
            <person name="Devillers H."/>
            <person name="Neuveglise C."/>
            <person name="Dequin S."/>
        </authorList>
    </citation>
    <scope>NUCLEOTIDE SEQUENCE [LARGE SCALE GENOMIC DNA]</scope>
    <source>
        <strain evidence="6">CLIB 213 / ATCC 58445 / CBS 680 / CCRC 21525 / NBRC 1098 / NCYC 1416 / NRRL Y-2227</strain>
    </source>
</reference>
<dbReference type="GO" id="GO:0045503">
    <property type="term" value="F:dynein light chain binding"/>
    <property type="evidence" value="ECO:0007669"/>
    <property type="project" value="TreeGrafter"/>
</dbReference>
<dbReference type="GO" id="GO:0010970">
    <property type="term" value="P:transport along microtubule"/>
    <property type="evidence" value="ECO:0007669"/>
    <property type="project" value="TreeGrafter"/>
</dbReference>
<evidence type="ECO:0000256" key="4">
    <source>
        <dbReference type="SAM" id="MobiDB-lite"/>
    </source>
</evidence>
<dbReference type="InterPro" id="IPR015943">
    <property type="entry name" value="WD40/YVTN_repeat-like_dom_sf"/>
</dbReference>